<dbReference type="Pfam" id="PF20714">
    <property type="entry name" value="HTH_64"/>
    <property type="match status" value="1"/>
</dbReference>
<evidence type="ECO:0000256" key="1">
    <source>
        <dbReference type="ARBA" id="ARBA00004496"/>
    </source>
</evidence>
<dbReference type="InterPro" id="IPR011006">
    <property type="entry name" value="CheY-like_superfamily"/>
</dbReference>
<evidence type="ECO:0000256" key="7">
    <source>
        <dbReference type="ARBA" id="ARBA00023159"/>
    </source>
</evidence>
<evidence type="ECO:0000256" key="6">
    <source>
        <dbReference type="ARBA" id="ARBA00023125"/>
    </source>
</evidence>
<sequence>MKFKVMIIEDDFRVANVLEDAVNNVERFQVVKKSMSREDSIHFLKHTDYLPDLILLDVYIPDVTGLDLLWEIRNQYKHIDIMMITAAKEVSTVEESMRSGVFDYILKPIDFTRFKKTLHHYAEQRSFFENHKEMDQDAIDLVMKQTVNQASVTELPKGIDEVTLNIVKDTIDQNSEKGISAMDAANCIGVSRPTARRYLEYLTSIHYAESYSNYGDLGRPQRLYFKKQHLQ</sequence>
<evidence type="ECO:0000256" key="2">
    <source>
        <dbReference type="ARBA" id="ARBA00022490"/>
    </source>
</evidence>
<dbReference type="SUPFAM" id="SSF52172">
    <property type="entry name" value="CheY-like"/>
    <property type="match status" value="1"/>
</dbReference>
<dbReference type="Proteomes" id="UP000199017">
    <property type="component" value="Unassembled WGS sequence"/>
</dbReference>
<dbReference type="Pfam" id="PF00072">
    <property type="entry name" value="Response_reg"/>
    <property type="match status" value="1"/>
</dbReference>
<dbReference type="InterPro" id="IPR001789">
    <property type="entry name" value="Sig_transdc_resp-reg_receiver"/>
</dbReference>
<dbReference type="PROSITE" id="PS50110">
    <property type="entry name" value="RESPONSE_REGULATORY"/>
    <property type="match status" value="1"/>
</dbReference>
<dbReference type="Gene3D" id="3.40.50.2300">
    <property type="match status" value="1"/>
</dbReference>
<reference evidence="11 12" key="1">
    <citation type="submission" date="2016-10" db="EMBL/GenBank/DDBJ databases">
        <authorList>
            <person name="de Groot N.N."/>
        </authorList>
    </citation>
    <scope>NUCLEOTIDE SEQUENCE [LARGE SCALE GENOMIC DNA]</scope>
    <source>
        <strain evidence="12">P4B,CCM 7963,CECT 7998,DSM 25260,IBRC-M 10614,KCTC 13821</strain>
    </source>
</reference>
<feature type="domain" description="Response regulatory" evidence="10">
    <location>
        <begin position="4"/>
        <end position="122"/>
    </location>
</feature>
<dbReference type="GO" id="GO:0005737">
    <property type="term" value="C:cytoplasm"/>
    <property type="evidence" value="ECO:0007669"/>
    <property type="project" value="UniProtKB-SubCell"/>
</dbReference>
<dbReference type="EMBL" id="FNDU01000006">
    <property type="protein sequence ID" value="SDI31707.1"/>
    <property type="molecule type" value="Genomic_DNA"/>
</dbReference>
<evidence type="ECO:0000256" key="5">
    <source>
        <dbReference type="ARBA" id="ARBA00023015"/>
    </source>
</evidence>
<dbReference type="InterPro" id="IPR051271">
    <property type="entry name" value="2C-system_Tx_regulators"/>
</dbReference>
<evidence type="ECO:0000256" key="3">
    <source>
        <dbReference type="ARBA" id="ARBA00022553"/>
    </source>
</evidence>
<feature type="modified residue" description="4-aspartylphosphate" evidence="9">
    <location>
        <position position="57"/>
    </location>
</feature>
<dbReference type="GO" id="GO:0003677">
    <property type="term" value="F:DNA binding"/>
    <property type="evidence" value="ECO:0007669"/>
    <property type="project" value="UniProtKB-KW"/>
</dbReference>
<dbReference type="RefSeq" id="WP_170031694.1">
    <property type="nucleotide sequence ID" value="NZ_FNDU01000006.1"/>
</dbReference>
<accession>A0A1G8JL16</accession>
<gene>
    <name evidence="11" type="ORF">SAMN05216352_106233</name>
</gene>
<evidence type="ECO:0000256" key="8">
    <source>
        <dbReference type="ARBA" id="ARBA00023163"/>
    </source>
</evidence>
<evidence type="ECO:0000256" key="4">
    <source>
        <dbReference type="ARBA" id="ARBA00023012"/>
    </source>
</evidence>
<comment type="subcellular location">
    <subcellularLocation>
        <location evidence="1">Cytoplasm</location>
    </subcellularLocation>
</comment>
<dbReference type="InterPro" id="IPR024187">
    <property type="entry name" value="Sig_transdc_resp-reg_cit/mal"/>
</dbReference>
<dbReference type="PANTHER" id="PTHR45526">
    <property type="entry name" value="TRANSCRIPTIONAL REGULATORY PROTEIN DPIA"/>
    <property type="match status" value="1"/>
</dbReference>
<keyword evidence="3 9" id="KW-0597">Phosphoprotein</keyword>
<evidence type="ECO:0000259" key="10">
    <source>
        <dbReference type="PROSITE" id="PS50110"/>
    </source>
</evidence>
<dbReference type="InterPro" id="IPR048714">
    <property type="entry name" value="DpiA-like_HTH"/>
</dbReference>
<keyword evidence="5" id="KW-0805">Transcription regulation</keyword>
<keyword evidence="12" id="KW-1185">Reference proteome</keyword>
<keyword evidence="6" id="KW-0238">DNA-binding</keyword>
<keyword evidence="4" id="KW-0902">Two-component regulatory system</keyword>
<dbReference type="PIRSF" id="PIRSF006171">
    <property type="entry name" value="RR_citrat_malat"/>
    <property type="match status" value="1"/>
</dbReference>
<dbReference type="STRING" id="930129.SAMN05216352_106233"/>
<organism evidence="11 12">
    <name type="scientific">Alteribacillus bidgolensis</name>
    <dbReference type="NCBI Taxonomy" id="930129"/>
    <lineage>
        <taxon>Bacteria</taxon>
        <taxon>Bacillati</taxon>
        <taxon>Bacillota</taxon>
        <taxon>Bacilli</taxon>
        <taxon>Bacillales</taxon>
        <taxon>Bacillaceae</taxon>
        <taxon>Alteribacillus</taxon>
    </lineage>
</organism>
<dbReference type="PANTHER" id="PTHR45526:SF1">
    <property type="entry name" value="TRANSCRIPTIONAL REGULATORY PROTEIN DCUR-RELATED"/>
    <property type="match status" value="1"/>
</dbReference>
<dbReference type="GO" id="GO:0003700">
    <property type="term" value="F:DNA-binding transcription factor activity"/>
    <property type="evidence" value="ECO:0007669"/>
    <property type="project" value="InterPro"/>
</dbReference>
<dbReference type="AlphaFoldDB" id="A0A1G8JL16"/>
<keyword evidence="8" id="KW-0804">Transcription</keyword>
<dbReference type="GO" id="GO:0000156">
    <property type="term" value="F:phosphorelay response regulator activity"/>
    <property type="evidence" value="ECO:0007669"/>
    <property type="project" value="TreeGrafter"/>
</dbReference>
<keyword evidence="2" id="KW-0963">Cytoplasm</keyword>
<proteinExistence type="predicted"/>
<dbReference type="SMART" id="SM00448">
    <property type="entry name" value="REC"/>
    <property type="match status" value="1"/>
</dbReference>
<name>A0A1G8JL16_9BACI</name>
<evidence type="ECO:0000313" key="11">
    <source>
        <dbReference type="EMBL" id="SDI31707.1"/>
    </source>
</evidence>
<protein>
    <submittedName>
        <fullName evidence="11">Two-component system, CitB family, response regulator/two-component system, CitB family, response regulator CitT</fullName>
    </submittedName>
</protein>
<evidence type="ECO:0000256" key="9">
    <source>
        <dbReference type="PROSITE-ProRule" id="PRU00169"/>
    </source>
</evidence>
<keyword evidence="7" id="KW-0010">Activator</keyword>
<evidence type="ECO:0000313" key="12">
    <source>
        <dbReference type="Proteomes" id="UP000199017"/>
    </source>
</evidence>